<evidence type="ECO:0000256" key="4">
    <source>
        <dbReference type="SAM" id="MobiDB-lite"/>
    </source>
</evidence>
<dbReference type="PANTHER" id="PTHR45706:SF1">
    <property type="entry name" value="PEZ, ISOFORM A"/>
    <property type="match status" value="1"/>
</dbReference>
<feature type="compositionally biased region" description="Polar residues" evidence="4">
    <location>
        <begin position="333"/>
        <end position="351"/>
    </location>
</feature>
<evidence type="ECO:0000256" key="3">
    <source>
        <dbReference type="ARBA" id="ARBA00022912"/>
    </source>
</evidence>
<evidence type="ECO:0000313" key="7">
    <source>
        <dbReference type="Proteomes" id="UP000001307"/>
    </source>
</evidence>
<dbReference type="AlphaFoldDB" id="E4WUH6"/>
<dbReference type="Pfam" id="PF09379">
    <property type="entry name" value="FERM_N"/>
    <property type="match status" value="1"/>
</dbReference>
<dbReference type="CDD" id="cd17099">
    <property type="entry name" value="FERM_F1_PTPN14_like"/>
    <property type="match status" value="1"/>
</dbReference>
<dbReference type="EC" id="3.1.3.48" evidence="1"/>
<keyword evidence="7" id="KW-1185">Reference proteome</keyword>
<dbReference type="OrthoDB" id="5854685at2759"/>
<evidence type="ECO:0000313" key="6">
    <source>
        <dbReference type="EMBL" id="CBY21506.1"/>
    </source>
</evidence>
<keyword evidence="2" id="KW-0378">Hydrolase</keyword>
<dbReference type="InParanoid" id="E4WUH6"/>
<sequence>MPRIDFTFLPSIRGQYNLAKKNSRLVQIVLLDKTSLDWPLDGKPTGLDCIQYIQTKLNFTETKYFGLKVVPRSHKNENKSPRWIDLNKPLKRQLSNASTNVLYLRFMYYVASPQIFKEEQTRYFYFLQIRNDVFDDNLTLDKNTGVTLAAYSLQAEEGDYDVSKHTVDYLRHFYLFPNSMSSDETNLIERAIESYKQLNGTYKGEAEMLYLRLCESVEGYAEEHTPVQDASGKRIYIGSSFEGVIEKSDVERTFKWETVKKVDFRGSTLSLRLVNDTSPLQYFLDDSDFTKYTAKLFHARIGFYNENPEATKPIQGDRQVKADYQLERRPTLRKNQQVNMRDQANEDQAQNSVGNSLASLNSVQSPPTYFSPPDYKDACRQRAVHIQRPQSLRSNQNHYQTRFEKTRKRLVSKQRPQSMVDHNRWRKQGQMYNQPRYDDSVAISSPDLVTQNLMSTSERNLPSNTNGPSSRHVHNSGLNYHGLQGYSEFSTSTPEHLHKFSGLSVSPNFTSIDAGPVFVPKTPTQPQKNQPPSLPTYDEYTRQE</sequence>
<dbReference type="InterPro" id="IPR019749">
    <property type="entry name" value="Band_41_domain"/>
</dbReference>
<keyword evidence="3" id="KW-0904">Protein phosphatase</keyword>
<dbReference type="SMART" id="SM00295">
    <property type="entry name" value="B41"/>
    <property type="match status" value="1"/>
</dbReference>
<feature type="domain" description="FERM" evidence="5">
    <location>
        <begin position="24"/>
        <end position="308"/>
    </location>
</feature>
<proteinExistence type="predicted"/>
<dbReference type="PANTHER" id="PTHR45706">
    <property type="entry name" value="TYROSINE-PROTEIN PHOSPHATASE"/>
    <property type="match status" value="1"/>
</dbReference>
<dbReference type="InterPro" id="IPR011993">
    <property type="entry name" value="PH-like_dom_sf"/>
</dbReference>
<dbReference type="Gene3D" id="3.10.20.90">
    <property type="entry name" value="Phosphatidylinositol 3-kinase Catalytic Subunit, Chain A, domain 1"/>
    <property type="match status" value="1"/>
</dbReference>
<name>E4WUH6_OIKDI</name>
<dbReference type="SUPFAM" id="SSF47031">
    <property type="entry name" value="Second domain of FERM"/>
    <property type="match status" value="1"/>
</dbReference>
<gene>
    <name evidence="6" type="ORF">GSOID_T00009275001</name>
</gene>
<dbReference type="CDD" id="cd14473">
    <property type="entry name" value="FERM_B-lobe"/>
    <property type="match status" value="1"/>
</dbReference>
<accession>E4WUH6</accession>
<dbReference type="SUPFAM" id="SSF54236">
    <property type="entry name" value="Ubiquitin-like"/>
    <property type="match status" value="1"/>
</dbReference>
<dbReference type="InterPro" id="IPR019748">
    <property type="entry name" value="FERM_central"/>
</dbReference>
<dbReference type="Pfam" id="PF00373">
    <property type="entry name" value="FERM_M"/>
    <property type="match status" value="1"/>
</dbReference>
<evidence type="ECO:0000259" key="5">
    <source>
        <dbReference type="PROSITE" id="PS50057"/>
    </source>
</evidence>
<dbReference type="SMART" id="SM01196">
    <property type="entry name" value="FERM_C"/>
    <property type="match status" value="1"/>
</dbReference>
<dbReference type="Gene3D" id="1.20.80.10">
    <property type="match status" value="1"/>
</dbReference>
<feature type="compositionally biased region" description="Low complexity" evidence="4">
    <location>
        <begin position="520"/>
        <end position="531"/>
    </location>
</feature>
<dbReference type="InterPro" id="IPR014352">
    <property type="entry name" value="FERM/acyl-CoA-bd_prot_sf"/>
</dbReference>
<dbReference type="Proteomes" id="UP000001307">
    <property type="component" value="Unassembled WGS sequence"/>
</dbReference>
<dbReference type="EMBL" id="FN653017">
    <property type="protein sequence ID" value="CBY21506.1"/>
    <property type="molecule type" value="Genomic_DNA"/>
</dbReference>
<dbReference type="PROSITE" id="PS50057">
    <property type="entry name" value="FERM_3"/>
    <property type="match status" value="1"/>
</dbReference>
<dbReference type="InterPro" id="IPR035963">
    <property type="entry name" value="FERM_2"/>
</dbReference>
<protein>
    <recommendedName>
        <fullName evidence="1">protein-tyrosine-phosphatase</fullName>
        <ecNumber evidence="1">3.1.3.48</ecNumber>
    </recommendedName>
</protein>
<evidence type="ECO:0000256" key="2">
    <source>
        <dbReference type="ARBA" id="ARBA00022801"/>
    </source>
</evidence>
<dbReference type="InterPro" id="IPR000299">
    <property type="entry name" value="FERM_domain"/>
</dbReference>
<dbReference type="InterPro" id="IPR029071">
    <property type="entry name" value="Ubiquitin-like_domsf"/>
</dbReference>
<feature type="region of interest" description="Disordered" evidence="4">
    <location>
        <begin position="328"/>
        <end position="351"/>
    </location>
</feature>
<dbReference type="GO" id="GO:0004725">
    <property type="term" value="F:protein tyrosine phosphatase activity"/>
    <property type="evidence" value="ECO:0007669"/>
    <property type="project" value="UniProtKB-EC"/>
</dbReference>
<dbReference type="InterPro" id="IPR018979">
    <property type="entry name" value="FERM_N"/>
</dbReference>
<evidence type="ECO:0000256" key="1">
    <source>
        <dbReference type="ARBA" id="ARBA00013064"/>
    </source>
</evidence>
<dbReference type="SUPFAM" id="SSF50729">
    <property type="entry name" value="PH domain-like"/>
    <property type="match status" value="1"/>
</dbReference>
<dbReference type="PRINTS" id="PR00935">
    <property type="entry name" value="BAND41"/>
</dbReference>
<dbReference type="InterPro" id="IPR018980">
    <property type="entry name" value="FERM_PH-like_C"/>
</dbReference>
<dbReference type="Gene3D" id="2.30.29.30">
    <property type="entry name" value="Pleckstrin-homology domain (PH domain)/Phosphotyrosine-binding domain (PTB)"/>
    <property type="match status" value="1"/>
</dbReference>
<organism evidence="6">
    <name type="scientific">Oikopleura dioica</name>
    <name type="common">Tunicate</name>
    <dbReference type="NCBI Taxonomy" id="34765"/>
    <lineage>
        <taxon>Eukaryota</taxon>
        <taxon>Metazoa</taxon>
        <taxon>Chordata</taxon>
        <taxon>Tunicata</taxon>
        <taxon>Appendicularia</taxon>
        <taxon>Copelata</taxon>
        <taxon>Oikopleuridae</taxon>
        <taxon>Oikopleura</taxon>
    </lineage>
</organism>
<feature type="region of interest" description="Disordered" evidence="4">
    <location>
        <begin position="513"/>
        <end position="544"/>
    </location>
</feature>
<reference evidence="6" key="1">
    <citation type="journal article" date="2010" name="Science">
        <title>Plasticity of animal genome architecture unmasked by rapid evolution of a pelagic tunicate.</title>
        <authorList>
            <person name="Denoeud F."/>
            <person name="Henriet S."/>
            <person name="Mungpakdee S."/>
            <person name="Aury J.M."/>
            <person name="Da Silva C."/>
            <person name="Brinkmann H."/>
            <person name="Mikhaleva J."/>
            <person name="Olsen L.C."/>
            <person name="Jubin C."/>
            <person name="Canestro C."/>
            <person name="Bouquet J.M."/>
            <person name="Danks G."/>
            <person name="Poulain J."/>
            <person name="Campsteijn C."/>
            <person name="Adamski M."/>
            <person name="Cross I."/>
            <person name="Yadetie F."/>
            <person name="Muffato M."/>
            <person name="Louis A."/>
            <person name="Butcher S."/>
            <person name="Tsagkogeorga G."/>
            <person name="Konrad A."/>
            <person name="Singh S."/>
            <person name="Jensen M.F."/>
            <person name="Cong E.H."/>
            <person name="Eikeseth-Otteraa H."/>
            <person name="Noel B."/>
            <person name="Anthouard V."/>
            <person name="Porcel B.M."/>
            <person name="Kachouri-Lafond R."/>
            <person name="Nishino A."/>
            <person name="Ugolini M."/>
            <person name="Chourrout P."/>
            <person name="Nishida H."/>
            <person name="Aasland R."/>
            <person name="Huzurbazar S."/>
            <person name="Westhof E."/>
            <person name="Delsuc F."/>
            <person name="Lehrach H."/>
            <person name="Reinhardt R."/>
            <person name="Weissenbach J."/>
            <person name="Roy S.W."/>
            <person name="Artiguenave F."/>
            <person name="Postlethwait J.H."/>
            <person name="Manak J.R."/>
            <person name="Thompson E.M."/>
            <person name="Jaillon O."/>
            <person name="Du Pasquier L."/>
            <person name="Boudinot P."/>
            <person name="Liberles D.A."/>
            <person name="Volff J.N."/>
            <person name="Philippe H."/>
            <person name="Lenhard B."/>
            <person name="Roest Crollius H."/>
            <person name="Wincker P."/>
            <person name="Chourrout D."/>
        </authorList>
    </citation>
    <scope>NUCLEOTIDE SEQUENCE [LARGE SCALE GENOMIC DNA]</scope>
</reference>